<gene>
    <name evidence="14" type="ORF">DCAR_018072</name>
</gene>
<dbReference type="GO" id="GO:0008270">
    <property type="term" value="F:zinc ion binding"/>
    <property type="evidence" value="ECO:0007669"/>
    <property type="project" value="InterPro"/>
</dbReference>
<keyword evidence="6" id="KW-0156">Chromatin regulator</keyword>
<comment type="caution">
    <text evidence="14">The sequence shown here is derived from an EMBL/GenBank/DDBJ whole genome shotgun (WGS) entry which is preliminary data.</text>
</comment>
<evidence type="ECO:0000259" key="10">
    <source>
        <dbReference type="PROSITE" id="PS50280"/>
    </source>
</evidence>
<evidence type="ECO:0000256" key="6">
    <source>
        <dbReference type="ARBA" id="ARBA00022853"/>
    </source>
</evidence>
<protein>
    <recommendedName>
        <fullName evidence="15">Histone-lysine N-methyltransferase</fullName>
    </recommendedName>
</protein>
<dbReference type="InterPro" id="IPR003105">
    <property type="entry name" value="SRA_YDG"/>
</dbReference>
<keyword evidence="2" id="KW-0158">Chromosome</keyword>
<dbReference type="GO" id="GO:0005694">
    <property type="term" value="C:chromosome"/>
    <property type="evidence" value="ECO:0007669"/>
    <property type="project" value="UniProtKB-SubCell"/>
</dbReference>
<evidence type="ECO:0000259" key="13">
    <source>
        <dbReference type="PROSITE" id="PS51015"/>
    </source>
</evidence>
<feature type="domain" description="YDG" evidence="13">
    <location>
        <begin position="409"/>
        <end position="561"/>
    </location>
</feature>
<dbReference type="InterPro" id="IPR007728">
    <property type="entry name" value="Pre-SET_dom"/>
</dbReference>
<evidence type="ECO:0000259" key="11">
    <source>
        <dbReference type="PROSITE" id="PS50867"/>
    </source>
</evidence>
<dbReference type="InterPro" id="IPR051357">
    <property type="entry name" value="H3K9_HMTase_SUVAR3-9"/>
</dbReference>
<dbReference type="SUPFAM" id="SSF88697">
    <property type="entry name" value="PUA domain-like"/>
    <property type="match status" value="1"/>
</dbReference>
<dbReference type="STRING" id="79200.A0A162A3T8"/>
<evidence type="ECO:0000313" key="14">
    <source>
        <dbReference type="EMBL" id="KZM94830.1"/>
    </source>
</evidence>
<dbReference type="PROSITE" id="PS50867">
    <property type="entry name" value="PRE_SET"/>
    <property type="match status" value="1"/>
</dbReference>
<dbReference type="InterPro" id="IPR001214">
    <property type="entry name" value="SET_dom"/>
</dbReference>
<feature type="region of interest" description="Disordered" evidence="9">
    <location>
        <begin position="1"/>
        <end position="31"/>
    </location>
</feature>
<accession>A0A162A3T8</accession>
<dbReference type="PROSITE" id="PS51015">
    <property type="entry name" value="YDG"/>
    <property type="match status" value="1"/>
</dbReference>
<keyword evidence="4" id="KW-0808">Transferase</keyword>
<dbReference type="SUPFAM" id="SSF82199">
    <property type="entry name" value="SET domain"/>
    <property type="match status" value="1"/>
</dbReference>
<name>A0A162A3T8_DAUCS</name>
<comment type="subcellular location">
    <subcellularLocation>
        <location evidence="1">Chromosome</location>
    </subcellularLocation>
    <subcellularLocation>
        <location evidence="8">Nucleus</location>
    </subcellularLocation>
</comment>
<evidence type="ECO:0000256" key="2">
    <source>
        <dbReference type="ARBA" id="ARBA00022454"/>
    </source>
</evidence>
<keyword evidence="5" id="KW-0949">S-adenosyl-L-methionine</keyword>
<feature type="domain" description="Post-SET" evidence="12">
    <location>
        <begin position="871"/>
        <end position="887"/>
    </location>
</feature>
<dbReference type="Pfam" id="PF05033">
    <property type="entry name" value="Pre-SET"/>
    <property type="match status" value="1"/>
</dbReference>
<dbReference type="PROSITE" id="PS51575">
    <property type="entry name" value="SAM_MT43_SUVAR39_2"/>
    <property type="match status" value="1"/>
</dbReference>
<dbReference type="SMART" id="SM00317">
    <property type="entry name" value="SET"/>
    <property type="match status" value="1"/>
</dbReference>
<keyword evidence="7 8" id="KW-0539">Nucleus</keyword>
<dbReference type="PROSITE" id="PS50280">
    <property type="entry name" value="SET"/>
    <property type="match status" value="1"/>
</dbReference>
<keyword evidence="3" id="KW-0489">Methyltransferase</keyword>
<dbReference type="Gene3D" id="2.170.270.10">
    <property type="entry name" value="SET domain"/>
    <property type="match status" value="1"/>
</dbReference>
<dbReference type="InterPro" id="IPR015947">
    <property type="entry name" value="PUA-like_sf"/>
</dbReference>
<feature type="domain" description="SET" evidence="10">
    <location>
        <begin position="741"/>
        <end position="857"/>
    </location>
</feature>
<evidence type="ECO:0000256" key="7">
    <source>
        <dbReference type="ARBA" id="ARBA00023242"/>
    </source>
</evidence>
<dbReference type="SMART" id="SM00466">
    <property type="entry name" value="SRA"/>
    <property type="match status" value="1"/>
</dbReference>
<feature type="domain" description="Pre-SET" evidence="11">
    <location>
        <begin position="678"/>
        <end position="738"/>
    </location>
</feature>
<dbReference type="GO" id="GO:0003690">
    <property type="term" value="F:double-stranded DNA binding"/>
    <property type="evidence" value="ECO:0007669"/>
    <property type="project" value="TreeGrafter"/>
</dbReference>
<proteinExistence type="predicted"/>
<dbReference type="Gramene" id="KZM94830">
    <property type="protein sequence ID" value="KZM94830"/>
    <property type="gene ID" value="DCAR_018072"/>
</dbReference>
<evidence type="ECO:0008006" key="15">
    <source>
        <dbReference type="Google" id="ProtNLM"/>
    </source>
</evidence>
<sequence>MSPVRDGDVSLVKQDRNFKPDSKRRKVDTRRPSGKYCGVGGVYDEECIVEIANKRAKVECLDHPGCDNGYNSECKDLISTKCGREVERFVGSRAIDGEVEEGEIVEEDIEEVEEGEIIEDAVSDYVEDVNGEGDDVEIDKPVDETGRNSNSWGMVCYNDRETNLPENKSASPRDVEGGIMKGDFNDSIEVVIGTGTEVEKDKKVHVTETNLKNQEMICYKEAETSLNSQEMVCYNAQSIKSCDYIMIDDPKKGTGHNLNGEINGSKMCSQGTKSVLRKQGKRVSDCAPTIATLSRFKAKADGSNNCPVEPKRSSVPKMNFAKRVSVLYGKGEGRDTLADKKLNNMSIVPHDGQETPIRKKVKETLNLFQQVLQKLLLGKEKVSQYTYVEAAMQVKEQGKWVNMDRRILGAVPGVEIGDKYHCRAELVIIGLHHPFAAGIDSMEVDGKKIAISIVASGRYANETEFPDVITYSGEGGNPAIKDRELKDQKLERGNLALKNSMDAETPVRVVRGYRAWKSFRAGDKKREKEATFTYDGLYVVSKYWQEKGRHGNLIYMFQLNRIKGQPKLTVNSLSSETSTISGSSANSSISRRSRKCKRILSKIGRSNPLNMPENCQTLITLGKAEVPRNPILVDDISYGKEKIAIRLVNDIDDAIPPVFNYIANMVYPHLRKSSTKTKSCQCMDGCSDSVKCSCVVKNRGKVPFNEDGAILRQKTIIYECGPSCKCPPSCNNRVSQLGIKFELEVFRTESVGWGLRSRDFIPSGSFICEYVGELLEDSQAEERSDCDDYLFNLGGNDEYTIDAGIYGNVGRFLNHSCSPNLYAQNVLYDHGDKRMPHVMLFATSDIPPLQELTFDYNYEIDSVYDANGNVKTKTCCCGAPDCSGRMY</sequence>
<dbReference type="Gene3D" id="2.30.280.10">
    <property type="entry name" value="SRA-YDG"/>
    <property type="match status" value="1"/>
</dbReference>
<reference evidence="14" key="1">
    <citation type="journal article" date="2016" name="Nat. Genet.">
        <title>A high-quality carrot genome assembly provides new insights into carotenoid accumulation and asterid genome evolution.</title>
        <authorList>
            <person name="Iorizzo M."/>
            <person name="Ellison S."/>
            <person name="Senalik D."/>
            <person name="Zeng P."/>
            <person name="Satapoomin P."/>
            <person name="Huang J."/>
            <person name="Bowman M."/>
            <person name="Iovene M."/>
            <person name="Sanseverino W."/>
            <person name="Cavagnaro P."/>
            <person name="Yildiz M."/>
            <person name="Macko-Podgorni A."/>
            <person name="Moranska E."/>
            <person name="Grzebelus E."/>
            <person name="Grzebelus D."/>
            <person name="Ashrafi H."/>
            <person name="Zheng Z."/>
            <person name="Cheng S."/>
            <person name="Spooner D."/>
            <person name="Van Deynze A."/>
            <person name="Simon P."/>
        </authorList>
    </citation>
    <scope>NUCLEOTIDE SEQUENCE [LARGE SCALE GENOMIC DNA]</scope>
    <source>
        <tissue evidence="14">Leaf</tissue>
    </source>
</reference>
<dbReference type="InterPro" id="IPR046341">
    <property type="entry name" value="SET_dom_sf"/>
</dbReference>
<evidence type="ECO:0000256" key="3">
    <source>
        <dbReference type="ARBA" id="ARBA00022603"/>
    </source>
</evidence>
<dbReference type="InterPro" id="IPR025794">
    <property type="entry name" value="H3-K9-MeTrfase_plant"/>
</dbReference>
<dbReference type="EMBL" id="LNRQ01000005">
    <property type="protein sequence ID" value="KZM94830.1"/>
    <property type="molecule type" value="Genomic_DNA"/>
</dbReference>
<evidence type="ECO:0000256" key="1">
    <source>
        <dbReference type="ARBA" id="ARBA00004286"/>
    </source>
</evidence>
<dbReference type="InterPro" id="IPR003616">
    <property type="entry name" value="Post-SET_dom"/>
</dbReference>
<dbReference type="AlphaFoldDB" id="A0A162A3T8"/>
<dbReference type="PROSITE" id="PS50868">
    <property type="entry name" value="POST_SET"/>
    <property type="match status" value="1"/>
</dbReference>
<evidence type="ECO:0000256" key="9">
    <source>
        <dbReference type="SAM" id="MobiDB-lite"/>
    </source>
</evidence>
<dbReference type="Pfam" id="PF02182">
    <property type="entry name" value="SAD_SRA"/>
    <property type="match status" value="1"/>
</dbReference>
<dbReference type="GO" id="GO:0005634">
    <property type="term" value="C:nucleus"/>
    <property type="evidence" value="ECO:0007669"/>
    <property type="project" value="UniProtKB-SubCell"/>
</dbReference>
<dbReference type="PANTHER" id="PTHR45660">
    <property type="entry name" value="HISTONE-LYSINE N-METHYLTRANSFERASE SETMAR"/>
    <property type="match status" value="1"/>
</dbReference>
<evidence type="ECO:0000256" key="5">
    <source>
        <dbReference type="ARBA" id="ARBA00022691"/>
    </source>
</evidence>
<dbReference type="GO" id="GO:0032259">
    <property type="term" value="P:methylation"/>
    <property type="evidence" value="ECO:0007669"/>
    <property type="project" value="UniProtKB-KW"/>
</dbReference>
<evidence type="ECO:0000259" key="12">
    <source>
        <dbReference type="PROSITE" id="PS50868"/>
    </source>
</evidence>
<feature type="compositionally biased region" description="Basic and acidic residues" evidence="9">
    <location>
        <begin position="1"/>
        <end position="21"/>
    </location>
</feature>
<dbReference type="InterPro" id="IPR036987">
    <property type="entry name" value="SRA-YDG_sf"/>
</dbReference>
<dbReference type="GO" id="GO:0042054">
    <property type="term" value="F:histone methyltransferase activity"/>
    <property type="evidence" value="ECO:0007669"/>
    <property type="project" value="InterPro"/>
</dbReference>
<dbReference type="SMART" id="SM00468">
    <property type="entry name" value="PreSET"/>
    <property type="match status" value="1"/>
</dbReference>
<evidence type="ECO:0000256" key="4">
    <source>
        <dbReference type="ARBA" id="ARBA00022679"/>
    </source>
</evidence>
<organism evidence="14">
    <name type="scientific">Daucus carota subsp. sativus</name>
    <name type="common">Carrot</name>
    <dbReference type="NCBI Taxonomy" id="79200"/>
    <lineage>
        <taxon>Eukaryota</taxon>
        <taxon>Viridiplantae</taxon>
        <taxon>Streptophyta</taxon>
        <taxon>Embryophyta</taxon>
        <taxon>Tracheophyta</taxon>
        <taxon>Spermatophyta</taxon>
        <taxon>Magnoliopsida</taxon>
        <taxon>eudicotyledons</taxon>
        <taxon>Gunneridae</taxon>
        <taxon>Pentapetalae</taxon>
        <taxon>asterids</taxon>
        <taxon>campanulids</taxon>
        <taxon>Apiales</taxon>
        <taxon>Apiaceae</taxon>
        <taxon>Apioideae</taxon>
        <taxon>Scandiceae</taxon>
        <taxon>Daucinae</taxon>
        <taxon>Daucus</taxon>
        <taxon>Daucus sect. Daucus</taxon>
    </lineage>
</organism>
<evidence type="ECO:0000256" key="8">
    <source>
        <dbReference type="PROSITE-ProRule" id="PRU00358"/>
    </source>
</evidence>
<dbReference type="PANTHER" id="PTHR45660:SF46">
    <property type="entry name" value="HISTONE-LYSINE N-METHYLTRANSFERASE, H3 LYSINE-9 SPECIFIC SUVH6"/>
    <property type="match status" value="1"/>
</dbReference>
<dbReference type="Pfam" id="PF00856">
    <property type="entry name" value="SET"/>
    <property type="match status" value="1"/>
</dbReference>